<dbReference type="PROSITE" id="PS51918">
    <property type="entry name" value="RADICAL_SAM"/>
    <property type="match status" value="1"/>
</dbReference>
<feature type="region of interest" description="Disordered" evidence="6">
    <location>
        <begin position="480"/>
        <end position="506"/>
    </location>
</feature>
<dbReference type="InterPro" id="IPR023404">
    <property type="entry name" value="rSAM_horseshoe"/>
</dbReference>
<gene>
    <name evidence="9" type="ORF">JWV37_00650</name>
</gene>
<comment type="caution">
    <text evidence="9">The sequence shown here is derived from an EMBL/GenBank/DDBJ whole genome shotgun (WGS) entry which is preliminary data.</text>
</comment>
<name>A0ABS2WNS2_9BACT</name>
<reference evidence="10" key="1">
    <citation type="submission" date="2021-02" db="EMBL/GenBank/DDBJ databases">
        <title>Sulfurospirillum tamanensis sp. nov.</title>
        <authorList>
            <person name="Merkel A.Y."/>
        </authorList>
    </citation>
    <scope>NUCLEOTIDE SEQUENCE [LARGE SCALE GENOMIC DNA]</scope>
    <source>
        <strain evidence="10">T05b</strain>
    </source>
</reference>
<protein>
    <submittedName>
        <fullName evidence="9">DUF4080 domain-containing protein</fullName>
    </submittedName>
</protein>
<evidence type="ECO:0000313" key="9">
    <source>
        <dbReference type="EMBL" id="MBN2963277.1"/>
    </source>
</evidence>
<keyword evidence="2" id="KW-0949">S-adenosyl-L-methionine</keyword>
<feature type="compositionally biased region" description="Polar residues" evidence="6">
    <location>
        <begin position="482"/>
        <end position="495"/>
    </location>
</feature>
<dbReference type="InterPro" id="IPR025288">
    <property type="entry name" value="DUF4080"/>
</dbReference>
<feature type="domain" description="Radical SAM core" evidence="8">
    <location>
        <begin position="158"/>
        <end position="387"/>
    </location>
</feature>
<dbReference type="InterPro" id="IPR006638">
    <property type="entry name" value="Elp3/MiaA/NifB-like_rSAM"/>
</dbReference>
<feature type="domain" description="B12-binding" evidence="7">
    <location>
        <begin position="2"/>
        <end position="133"/>
    </location>
</feature>
<dbReference type="Pfam" id="PF04055">
    <property type="entry name" value="Radical_SAM"/>
    <property type="match status" value="1"/>
</dbReference>
<evidence type="ECO:0000313" key="10">
    <source>
        <dbReference type="Proteomes" id="UP000703590"/>
    </source>
</evidence>
<dbReference type="SUPFAM" id="SSF52242">
    <property type="entry name" value="Cobalamin (vitamin B12)-binding domain"/>
    <property type="match status" value="1"/>
</dbReference>
<dbReference type="PROSITE" id="PS51332">
    <property type="entry name" value="B12_BINDING"/>
    <property type="match status" value="1"/>
</dbReference>
<dbReference type="PANTHER" id="PTHR43409:SF16">
    <property type="entry name" value="SLR0320 PROTEIN"/>
    <property type="match status" value="1"/>
</dbReference>
<dbReference type="SFLD" id="SFLDG01082">
    <property type="entry name" value="B12-binding_domain_containing"/>
    <property type="match status" value="1"/>
</dbReference>
<dbReference type="InterPro" id="IPR007197">
    <property type="entry name" value="rSAM"/>
</dbReference>
<evidence type="ECO:0000259" key="8">
    <source>
        <dbReference type="PROSITE" id="PS51918"/>
    </source>
</evidence>
<dbReference type="InterPro" id="IPR051198">
    <property type="entry name" value="BchE-like"/>
</dbReference>
<dbReference type="CDD" id="cd02068">
    <property type="entry name" value="radical_SAM_B12_BD"/>
    <property type="match status" value="1"/>
</dbReference>
<keyword evidence="5" id="KW-0411">Iron-sulfur</keyword>
<feature type="compositionally biased region" description="Basic residues" evidence="6">
    <location>
        <begin position="496"/>
        <end position="506"/>
    </location>
</feature>
<reference evidence="9 10" key="2">
    <citation type="submission" date="2021-02" db="EMBL/GenBank/DDBJ databases">
        <title>Sulfurospirillum tamanensis sp. nov.</title>
        <authorList>
            <person name="Frolova A."/>
            <person name="Merkel A."/>
            <person name="Slobodkin A."/>
        </authorList>
    </citation>
    <scope>NUCLEOTIDE SEQUENCE [LARGE SCALE GENOMIC DNA]</scope>
    <source>
        <strain evidence="9 10">T05b</strain>
    </source>
</reference>
<evidence type="ECO:0000256" key="4">
    <source>
        <dbReference type="ARBA" id="ARBA00023004"/>
    </source>
</evidence>
<organism evidence="9 10">
    <name type="scientific">Sulfurospirillum tamanense</name>
    <dbReference type="NCBI Taxonomy" id="2813362"/>
    <lineage>
        <taxon>Bacteria</taxon>
        <taxon>Pseudomonadati</taxon>
        <taxon>Campylobacterota</taxon>
        <taxon>Epsilonproteobacteria</taxon>
        <taxon>Campylobacterales</taxon>
        <taxon>Sulfurospirillaceae</taxon>
        <taxon>Sulfurospirillum</taxon>
    </lineage>
</organism>
<comment type="cofactor">
    <cofactor evidence="1">
        <name>[4Fe-4S] cluster</name>
        <dbReference type="ChEBI" id="CHEBI:49883"/>
    </cofactor>
</comment>
<dbReference type="InterPro" id="IPR006158">
    <property type="entry name" value="Cobalamin-bd"/>
</dbReference>
<evidence type="ECO:0000256" key="3">
    <source>
        <dbReference type="ARBA" id="ARBA00022723"/>
    </source>
</evidence>
<sequence>MHDIVLTTFNARYAHTALGLRYLLANLKEWQPKARLLEFVINTNVAEAAEAILACNPKIVGISAYIWNANEVRELVEIIKKIAPQIWVVLGGPEASHLPHRVDFGKADVIIQGEGEVAFYNLVTQLLTTSEPPQHRISASPVDMKTLILPYAFYTDHDIAHRTCYVEASRGCPFSCEFCLSSLDKKVREIPLPLFLDALETLWKRGVRNFKFIDRTFNLSIATATRLLDFFLAKEGEYFVHFEVIPERFPEALKERIARFAPASLQLEIGIQTLNPDIAKGIHRKLNIPKIAQNLAFLQEHTHAHLHVDLIVGLPGEDLGNFGRNLDMLQSLTQCEIQIGMLKKLSGTTLSRHDEEQGMVYADTPPYEVLQTQDVPFAAMQRMKRFARFWDLVYNSGNFKKTAPKLWRNGKVYAGFGAFSGWIYSQTESTWQISLDRLSWLIFTYLITQMHEDESFVKGLIIEDIMAVPGRKLPKFLRENTPESNVFKTQPSPANKRQRKHTAQAQ</sequence>
<dbReference type="Gene3D" id="3.40.50.280">
    <property type="entry name" value="Cobalamin-binding domain"/>
    <property type="match status" value="1"/>
</dbReference>
<dbReference type="Pfam" id="PF13311">
    <property type="entry name" value="DUF4080"/>
    <property type="match status" value="1"/>
</dbReference>
<dbReference type="SUPFAM" id="SSF102114">
    <property type="entry name" value="Radical SAM enzymes"/>
    <property type="match status" value="1"/>
</dbReference>
<dbReference type="SMART" id="SM00729">
    <property type="entry name" value="Elp3"/>
    <property type="match status" value="1"/>
</dbReference>
<proteinExistence type="predicted"/>
<accession>A0ABS2WNS2</accession>
<dbReference type="PANTHER" id="PTHR43409">
    <property type="entry name" value="ANAEROBIC MAGNESIUM-PROTOPORPHYRIN IX MONOMETHYL ESTER CYCLASE-RELATED"/>
    <property type="match status" value="1"/>
</dbReference>
<dbReference type="SFLD" id="SFLDS00029">
    <property type="entry name" value="Radical_SAM"/>
    <property type="match status" value="1"/>
</dbReference>
<dbReference type="EMBL" id="JAFHKK010000001">
    <property type="protein sequence ID" value="MBN2963277.1"/>
    <property type="molecule type" value="Genomic_DNA"/>
</dbReference>
<evidence type="ECO:0000256" key="5">
    <source>
        <dbReference type="ARBA" id="ARBA00023014"/>
    </source>
</evidence>
<dbReference type="Pfam" id="PF02310">
    <property type="entry name" value="B12-binding"/>
    <property type="match status" value="1"/>
</dbReference>
<keyword evidence="10" id="KW-1185">Reference proteome</keyword>
<evidence type="ECO:0000259" key="7">
    <source>
        <dbReference type="PROSITE" id="PS51332"/>
    </source>
</evidence>
<keyword evidence="4" id="KW-0408">Iron</keyword>
<dbReference type="Gene3D" id="3.80.30.20">
    <property type="entry name" value="tm_1862 like domain"/>
    <property type="match status" value="1"/>
</dbReference>
<dbReference type="InterPro" id="IPR036724">
    <property type="entry name" value="Cobalamin-bd_sf"/>
</dbReference>
<keyword evidence="3" id="KW-0479">Metal-binding</keyword>
<dbReference type="InterPro" id="IPR058240">
    <property type="entry name" value="rSAM_sf"/>
</dbReference>
<evidence type="ECO:0000256" key="6">
    <source>
        <dbReference type="SAM" id="MobiDB-lite"/>
    </source>
</evidence>
<dbReference type="Proteomes" id="UP000703590">
    <property type="component" value="Unassembled WGS sequence"/>
</dbReference>
<evidence type="ECO:0000256" key="1">
    <source>
        <dbReference type="ARBA" id="ARBA00001966"/>
    </source>
</evidence>
<reference evidence="9 10" key="3">
    <citation type="submission" date="2021-02" db="EMBL/GenBank/DDBJ databases">
        <authorList>
            <person name="Merkel A.Y."/>
        </authorList>
    </citation>
    <scope>NUCLEOTIDE SEQUENCE [LARGE SCALE GENOMIC DNA]</scope>
    <source>
        <strain evidence="9 10">T05b</strain>
    </source>
</reference>
<evidence type="ECO:0000256" key="2">
    <source>
        <dbReference type="ARBA" id="ARBA00022691"/>
    </source>
</evidence>